<dbReference type="EMBL" id="JXTB01000568">
    <property type="protein sequence ID" value="PON36471.1"/>
    <property type="molecule type" value="Genomic_DNA"/>
</dbReference>
<evidence type="ECO:0000313" key="2">
    <source>
        <dbReference type="Proteomes" id="UP000237105"/>
    </source>
</evidence>
<accession>A0A2P5AIY5</accession>
<evidence type="ECO:0000313" key="1">
    <source>
        <dbReference type="EMBL" id="PON36471.1"/>
    </source>
</evidence>
<keyword evidence="2" id="KW-1185">Reference proteome</keyword>
<dbReference type="AlphaFoldDB" id="A0A2P5AIY5"/>
<dbReference type="OrthoDB" id="10330936at2759"/>
<gene>
    <name evidence="1" type="ORF">PanWU01x14_328340</name>
</gene>
<organism evidence="1 2">
    <name type="scientific">Parasponia andersonii</name>
    <name type="common">Sponia andersonii</name>
    <dbReference type="NCBI Taxonomy" id="3476"/>
    <lineage>
        <taxon>Eukaryota</taxon>
        <taxon>Viridiplantae</taxon>
        <taxon>Streptophyta</taxon>
        <taxon>Embryophyta</taxon>
        <taxon>Tracheophyta</taxon>
        <taxon>Spermatophyta</taxon>
        <taxon>Magnoliopsida</taxon>
        <taxon>eudicotyledons</taxon>
        <taxon>Gunneridae</taxon>
        <taxon>Pentapetalae</taxon>
        <taxon>rosids</taxon>
        <taxon>fabids</taxon>
        <taxon>Rosales</taxon>
        <taxon>Cannabaceae</taxon>
        <taxon>Parasponia</taxon>
    </lineage>
</organism>
<comment type="caution">
    <text evidence="1">The sequence shown here is derived from an EMBL/GenBank/DDBJ whole genome shotgun (WGS) entry which is preliminary data.</text>
</comment>
<name>A0A2P5AIY5_PARAD</name>
<reference evidence="2" key="1">
    <citation type="submission" date="2016-06" db="EMBL/GenBank/DDBJ databases">
        <title>Parallel loss of symbiosis genes in relatives of nitrogen-fixing non-legume Parasponia.</title>
        <authorList>
            <person name="Van Velzen R."/>
            <person name="Holmer R."/>
            <person name="Bu F."/>
            <person name="Rutten L."/>
            <person name="Van Zeijl A."/>
            <person name="Liu W."/>
            <person name="Santuari L."/>
            <person name="Cao Q."/>
            <person name="Sharma T."/>
            <person name="Shen D."/>
            <person name="Roswanjaya Y."/>
            <person name="Wardhani T."/>
            <person name="Kalhor M.S."/>
            <person name="Jansen J."/>
            <person name="Van den Hoogen J."/>
            <person name="Gungor B."/>
            <person name="Hartog M."/>
            <person name="Hontelez J."/>
            <person name="Verver J."/>
            <person name="Yang W.-C."/>
            <person name="Schijlen E."/>
            <person name="Repin R."/>
            <person name="Schilthuizen M."/>
            <person name="Schranz E."/>
            <person name="Heidstra R."/>
            <person name="Miyata K."/>
            <person name="Fedorova E."/>
            <person name="Kohlen W."/>
            <person name="Bisseling T."/>
            <person name="Smit S."/>
            <person name="Geurts R."/>
        </authorList>
    </citation>
    <scope>NUCLEOTIDE SEQUENCE [LARGE SCALE GENOMIC DNA]</scope>
    <source>
        <strain evidence="2">cv. WU1-14</strain>
    </source>
</reference>
<dbReference type="Proteomes" id="UP000237105">
    <property type="component" value="Unassembled WGS sequence"/>
</dbReference>
<proteinExistence type="predicted"/>
<protein>
    <submittedName>
        <fullName evidence="1">Uncharacterized protein</fullName>
    </submittedName>
</protein>
<sequence>MVVQFININFCLVDEKNGLLIKRNQALTENQNFGLGDERLANSESMGGGKVFVFSSPEN</sequence>